<dbReference type="Gene3D" id="1.20.58.1040">
    <property type="match status" value="1"/>
</dbReference>
<evidence type="ECO:0000256" key="3">
    <source>
        <dbReference type="ARBA" id="ARBA00007528"/>
    </source>
</evidence>
<dbReference type="Pfam" id="PF03198">
    <property type="entry name" value="Glyco_hydro_72"/>
    <property type="match status" value="1"/>
</dbReference>
<dbReference type="InterPro" id="IPR004886">
    <property type="entry name" value="Glucanosyltransferase"/>
</dbReference>
<dbReference type="Gene3D" id="3.20.20.80">
    <property type="entry name" value="Glycosidases"/>
    <property type="match status" value="1"/>
</dbReference>
<protein>
    <recommendedName>
        <fullName evidence="10">1,3-beta-glucanosyltransferase</fullName>
        <ecNumber evidence="10">2.4.1.-</ecNumber>
    </recommendedName>
</protein>
<dbReference type="GO" id="GO:0042124">
    <property type="term" value="F:1,3-beta-glucanosyltransferase activity"/>
    <property type="evidence" value="ECO:0007669"/>
    <property type="project" value="TreeGrafter"/>
</dbReference>
<reference evidence="13" key="1">
    <citation type="submission" date="2022-07" db="EMBL/GenBank/DDBJ databases">
        <title>Phylogenomic reconstructions and comparative analyses of Kickxellomycotina fungi.</title>
        <authorList>
            <person name="Reynolds N.K."/>
            <person name="Stajich J.E."/>
            <person name="Barry K."/>
            <person name="Grigoriev I.V."/>
            <person name="Crous P."/>
            <person name="Smith M.E."/>
        </authorList>
    </citation>
    <scope>NUCLEOTIDE SEQUENCE</scope>
    <source>
        <strain evidence="13">RSA 861</strain>
    </source>
</reference>
<dbReference type="PANTHER" id="PTHR31468:SF2">
    <property type="entry name" value="1,3-BETA-GLUCANOSYLTRANSFERASE GAS1"/>
    <property type="match status" value="1"/>
</dbReference>
<dbReference type="SUPFAM" id="SSF51445">
    <property type="entry name" value="(Trans)glycosidases"/>
    <property type="match status" value="1"/>
</dbReference>
<comment type="similarity">
    <text evidence="3 10">Belongs to the glycosyl hydrolase 72 family.</text>
</comment>
<keyword evidence="9 10" id="KW-0449">Lipoprotein</keyword>
<dbReference type="SMART" id="SM00768">
    <property type="entry name" value="X8"/>
    <property type="match status" value="1"/>
</dbReference>
<evidence type="ECO:0000256" key="9">
    <source>
        <dbReference type="ARBA" id="ARBA00023288"/>
    </source>
</evidence>
<evidence type="ECO:0000259" key="12">
    <source>
        <dbReference type="SMART" id="SM00768"/>
    </source>
</evidence>
<evidence type="ECO:0000256" key="8">
    <source>
        <dbReference type="ARBA" id="ARBA00023180"/>
    </source>
</evidence>
<dbReference type="Pfam" id="PF07983">
    <property type="entry name" value="X8"/>
    <property type="match status" value="1"/>
</dbReference>
<gene>
    <name evidence="13" type="primary">gel4_2</name>
    <name evidence="13" type="ORF">IWQ60_004331</name>
</gene>
<keyword evidence="7" id="KW-1015">Disulfide bond</keyword>
<feature type="region of interest" description="Disordered" evidence="11">
    <location>
        <begin position="456"/>
        <end position="476"/>
    </location>
</feature>
<dbReference type="GO" id="GO:0098552">
    <property type="term" value="C:side of membrane"/>
    <property type="evidence" value="ECO:0007669"/>
    <property type="project" value="UniProtKB-KW"/>
</dbReference>
<dbReference type="GO" id="GO:0005886">
    <property type="term" value="C:plasma membrane"/>
    <property type="evidence" value="ECO:0007669"/>
    <property type="project" value="UniProtKB-SubCell"/>
</dbReference>
<dbReference type="EC" id="2.4.1.-" evidence="10"/>
<comment type="caution">
    <text evidence="13">The sequence shown here is derived from an EMBL/GenBank/DDBJ whole genome shotgun (WGS) entry which is preliminary data.</text>
</comment>
<evidence type="ECO:0000313" key="13">
    <source>
        <dbReference type="EMBL" id="KAJ1925813.1"/>
    </source>
</evidence>
<evidence type="ECO:0000256" key="7">
    <source>
        <dbReference type="ARBA" id="ARBA00023157"/>
    </source>
</evidence>
<evidence type="ECO:0000256" key="6">
    <source>
        <dbReference type="ARBA" id="ARBA00023136"/>
    </source>
</evidence>
<dbReference type="GO" id="GO:0031505">
    <property type="term" value="P:fungal-type cell wall organization"/>
    <property type="evidence" value="ECO:0007669"/>
    <property type="project" value="TreeGrafter"/>
</dbReference>
<evidence type="ECO:0000256" key="4">
    <source>
        <dbReference type="ARBA" id="ARBA00022622"/>
    </source>
</evidence>
<dbReference type="EMBL" id="JANBPT010000206">
    <property type="protein sequence ID" value="KAJ1925813.1"/>
    <property type="molecule type" value="Genomic_DNA"/>
</dbReference>
<evidence type="ECO:0000256" key="10">
    <source>
        <dbReference type="RuleBase" id="RU361209"/>
    </source>
</evidence>
<feature type="chain" id="PRO_5041016553" description="1,3-beta-glucanosyltransferase" evidence="10">
    <location>
        <begin position="21"/>
        <end position="504"/>
    </location>
</feature>
<feature type="compositionally biased region" description="Low complexity" evidence="11">
    <location>
        <begin position="464"/>
        <end position="476"/>
    </location>
</feature>
<keyword evidence="4 10" id="KW-0336">GPI-anchor</keyword>
<keyword evidence="8" id="KW-0325">Glycoprotein</keyword>
<evidence type="ECO:0000313" key="14">
    <source>
        <dbReference type="Proteomes" id="UP001150569"/>
    </source>
</evidence>
<feature type="domain" description="X8" evidence="12">
    <location>
        <begin position="370"/>
        <end position="458"/>
    </location>
</feature>
<dbReference type="AlphaFoldDB" id="A0A9W8A931"/>
<comment type="subcellular location">
    <subcellularLocation>
        <location evidence="1">Cell envelope</location>
    </subcellularLocation>
    <subcellularLocation>
        <location evidence="10">Cell membrane</location>
        <topology evidence="10">Lipid-anchor</topology>
        <topology evidence="10">GPI-anchor</topology>
    </subcellularLocation>
    <subcellularLocation>
        <location evidence="2">Membrane</location>
        <topology evidence="2">Lipid-anchor</topology>
        <topology evidence="2">GPI-anchor</topology>
    </subcellularLocation>
</comment>
<evidence type="ECO:0000256" key="2">
    <source>
        <dbReference type="ARBA" id="ARBA00004589"/>
    </source>
</evidence>
<keyword evidence="5 10" id="KW-0732">Signal</keyword>
<name>A0A9W8A931_9FUNG</name>
<keyword evidence="10" id="KW-0808">Transferase</keyword>
<dbReference type="InterPro" id="IPR017853">
    <property type="entry name" value="GH"/>
</dbReference>
<dbReference type="Proteomes" id="UP001150569">
    <property type="component" value="Unassembled WGS sequence"/>
</dbReference>
<sequence length="504" mass="54216">MKFSASLLCLALGSLALVAADTIEPVTVKGTKFFYKNGTQFFMRGVDYQPVKDKSNPDPLADGDGCKRDIAYFKQLNLNVIRVYEVQTTNNHDECMNALAAAGIYLLLDINTPKYSINRADPVYDTTLYQYGMAKVNMFSKYPNMLGFVGGNEVTNDKTNTNASAYVKAFIRDMKGVLAKNKVSLPVGYAANDDLDINSNLQAYFACGDETDRADFYGINIYRWCGSDTTFSDSGYDKVLADFTNYPVPVFFSEYGCITAGVRKFTEVQAIYGKEMTDTMSGGLVYEYSEEGNNYGLVKIDGNSVKTTEDFSNLKSEMAKINPKGVTESSYNPSSSDAATCPQVSKDWQASSTLPPTPSQSACDCVSNTFTCALKSDDDSSVGEILGFICGKMDCGPISSNTYNGTYGVYSTCNATVKVNWALSAYAKSAKNSAEACDFNGSAQKVTASSNSDAECKTKTDTISSGDNSSSSSSSSSDAIVLTVPAFAQLASVFVASVGLYAAL</sequence>
<organism evidence="13 14">
    <name type="scientific">Tieghemiomyces parasiticus</name>
    <dbReference type="NCBI Taxonomy" id="78921"/>
    <lineage>
        <taxon>Eukaryota</taxon>
        <taxon>Fungi</taxon>
        <taxon>Fungi incertae sedis</taxon>
        <taxon>Zoopagomycota</taxon>
        <taxon>Kickxellomycotina</taxon>
        <taxon>Dimargaritomycetes</taxon>
        <taxon>Dimargaritales</taxon>
        <taxon>Dimargaritaceae</taxon>
        <taxon>Tieghemiomyces</taxon>
    </lineage>
</organism>
<dbReference type="GO" id="GO:0071970">
    <property type="term" value="P:fungal-type cell wall (1-&gt;3)-beta-D-glucan biosynthetic process"/>
    <property type="evidence" value="ECO:0007669"/>
    <property type="project" value="TreeGrafter"/>
</dbReference>
<accession>A0A9W8A931</accession>
<keyword evidence="14" id="KW-1185">Reference proteome</keyword>
<evidence type="ECO:0000256" key="11">
    <source>
        <dbReference type="SAM" id="MobiDB-lite"/>
    </source>
</evidence>
<feature type="signal peptide" evidence="10">
    <location>
        <begin position="1"/>
        <end position="20"/>
    </location>
</feature>
<dbReference type="OrthoDB" id="421038at2759"/>
<dbReference type="PANTHER" id="PTHR31468">
    <property type="entry name" value="1,3-BETA-GLUCANOSYLTRANSFERASE GAS1"/>
    <property type="match status" value="1"/>
</dbReference>
<proteinExistence type="inferred from homology"/>
<comment type="function">
    <text evidence="10">Splits internally a 1,3-beta-glucan molecule and transfers the newly generated reducing end (the donor) to the non-reducing end of another 1,3-beta-glucan molecule (the acceptor) forming a 1,3-beta linkage, resulting in the elongation of 1,3-beta-glucan chains in the cell wall.</text>
</comment>
<keyword evidence="6 10" id="KW-0472">Membrane</keyword>
<evidence type="ECO:0000256" key="1">
    <source>
        <dbReference type="ARBA" id="ARBA00004196"/>
    </source>
</evidence>
<evidence type="ECO:0000256" key="5">
    <source>
        <dbReference type="ARBA" id="ARBA00022729"/>
    </source>
</evidence>
<dbReference type="InterPro" id="IPR012946">
    <property type="entry name" value="X8"/>
</dbReference>